<dbReference type="Proteomes" id="UP000007809">
    <property type="component" value="Chromosome"/>
</dbReference>
<gene>
    <name evidence="3" type="ordered locus">Psed_4359</name>
</gene>
<evidence type="ECO:0000256" key="1">
    <source>
        <dbReference type="SAM" id="MobiDB-lite"/>
    </source>
</evidence>
<protein>
    <submittedName>
        <fullName evidence="3">Uncharacterized protein</fullName>
    </submittedName>
</protein>
<dbReference type="HOGENOM" id="CLU_2846660_0_0_11"/>
<feature type="compositionally biased region" description="Basic and acidic residues" evidence="1">
    <location>
        <begin position="55"/>
        <end position="65"/>
    </location>
</feature>
<accession>F4CXE3</accession>
<keyword evidence="2" id="KW-0812">Transmembrane</keyword>
<dbReference type="AlphaFoldDB" id="F4CXE3"/>
<proteinExistence type="predicted"/>
<evidence type="ECO:0000313" key="3">
    <source>
        <dbReference type="EMBL" id="AEA26517.1"/>
    </source>
</evidence>
<dbReference type="STRING" id="675635.Psed_4359"/>
<reference evidence="3 4" key="1">
    <citation type="journal article" date="2011" name="J. Bacteriol.">
        <title>Genome sequence of the 1,4-dioxane-degrading Pseudonocardia dioxanivorans strain CB1190.</title>
        <authorList>
            <person name="Sales C.M."/>
            <person name="Mahendra S."/>
            <person name="Grostern A."/>
            <person name="Parales R.E."/>
            <person name="Goodwin L.A."/>
            <person name="Woyke T."/>
            <person name="Nolan M."/>
            <person name="Lapidus A."/>
            <person name="Chertkov O."/>
            <person name="Ovchinnikova G."/>
            <person name="Sczyrba A."/>
            <person name="Alvarez-Cohen L."/>
        </authorList>
    </citation>
    <scope>NUCLEOTIDE SEQUENCE [LARGE SCALE GENOMIC DNA]</scope>
    <source>
        <strain evidence="4">ATCC 55486 / DSM 44775 / JCM 13855 / CB1190</strain>
    </source>
</reference>
<evidence type="ECO:0000256" key="2">
    <source>
        <dbReference type="SAM" id="Phobius"/>
    </source>
</evidence>
<evidence type="ECO:0000313" key="4">
    <source>
        <dbReference type="Proteomes" id="UP000007809"/>
    </source>
</evidence>
<keyword evidence="2" id="KW-1133">Transmembrane helix</keyword>
<keyword evidence="4" id="KW-1185">Reference proteome</keyword>
<sequence length="65" mass="7289">MTVALGLVVFLGIPLLVCALIVATVVWFGRRRHRRAGTRPPRDHEELTEPILGRPDPEPHGRDRA</sequence>
<feature type="transmembrane region" description="Helical" evidence="2">
    <location>
        <begin position="6"/>
        <end position="29"/>
    </location>
</feature>
<dbReference type="RefSeq" id="WP_013676431.1">
    <property type="nucleotide sequence ID" value="NC_015312.1"/>
</dbReference>
<dbReference type="EMBL" id="CP002593">
    <property type="protein sequence ID" value="AEA26517.1"/>
    <property type="molecule type" value="Genomic_DNA"/>
</dbReference>
<feature type="region of interest" description="Disordered" evidence="1">
    <location>
        <begin position="33"/>
        <end position="65"/>
    </location>
</feature>
<name>F4CXE3_PSEUX</name>
<keyword evidence="2" id="KW-0472">Membrane</keyword>
<dbReference type="KEGG" id="pdx:Psed_4359"/>
<organism evidence="3 4">
    <name type="scientific">Pseudonocardia dioxanivorans (strain ATCC 55486 / DSM 44775 / JCM 13855 / CB1190)</name>
    <dbReference type="NCBI Taxonomy" id="675635"/>
    <lineage>
        <taxon>Bacteria</taxon>
        <taxon>Bacillati</taxon>
        <taxon>Actinomycetota</taxon>
        <taxon>Actinomycetes</taxon>
        <taxon>Pseudonocardiales</taxon>
        <taxon>Pseudonocardiaceae</taxon>
        <taxon>Pseudonocardia</taxon>
    </lineage>
</organism>